<accession>A0ACB9EAM5</accession>
<keyword evidence="2" id="KW-1185">Reference proteome</keyword>
<gene>
    <name evidence="1" type="ORF">L1987_55572</name>
</gene>
<organism evidence="1 2">
    <name type="scientific">Smallanthus sonchifolius</name>
    <dbReference type="NCBI Taxonomy" id="185202"/>
    <lineage>
        <taxon>Eukaryota</taxon>
        <taxon>Viridiplantae</taxon>
        <taxon>Streptophyta</taxon>
        <taxon>Embryophyta</taxon>
        <taxon>Tracheophyta</taxon>
        <taxon>Spermatophyta</taxon>
        <taxon>Magnoliopsida</taxon>
        <taxon>eudicotyledons</taxon>
        <taxon>Gunneridae</taxon>
        <taxon>Pentapetalae</taxon>
        <taxon>asterids</taxon>
        <taxon>campanulids</taxon>
        <taxon>Asterales</taxon>
        <taxon>Asteraceae</taxon>
        <taxon>Asteroideae</taxon>
        <taxon>Heliantheae alliance</taxon>
        <taxon>Millerieae</taxon>
        <taxon>Smallanthus</taxon>
    </lineage>
</organism>
<dbReference type="Proteomes" id="UP001056120">
    <property type="component" value="Linkage Group LG18"/>
</dbReference>
<proteinExistence type="predicted"/>
<protein>
    <submittedName>
        <fullName evidence="1">Uncharacterized protein</fullName>
    </submittedName>
</protein>
<comment type="caution">
    <text evidence="1">The sequence shown here is derived from an EMBL/GenBank/DDBJ whole genome shotgun (WGS) entry which is preliminary data.</text>
</comment>
<reference evidence="1 2" key="2">
    <citation type="journal article" date="2022" name="Mol. Ecol. Resour.">
        <title>The genomes of chicory, endive, great burdock and yacon provide insights into Asteraceae paleo-polyploidization history and plant inulin production.</title>
        <authorList>
            <person name="Fan W."/>
            <person name="Wang S."/>
            <person name="Wang H."/>
            <person name="Wang A."/>
            <person name="Jiang F."/>
            <person name="Liu H."/>
            <person name="Zhao H."/>
            <person name="Xu D."/>
            <person name="Zhang Y."/>
        </authorList>
    </citation>
    <scope>NUCLEOTIDE SEQUENCE [LARGE SCALE GENOMIC DNA]</scope>
    <source>
        <strain evidence="2">cv. Yunnan</strain>
        <tissue evidence="1">Leaves</tissue>
    </source>
</reference>
<name>A0ACB9EAM5_9ASTR</name>
<dbReference type="EMBL" id="CM042035">
    <property type="protein sequence ID" value="KAI3755766.1"/>
    <property type="molecule type" value="Genomic_DNA"/>
</dbReference>
<reference evidence="2" key="1">
    <citation type="journal article" date="2022" name="Mol. Ecol. Resour.">
        <title>The genomes of chicory, endive, great burdock and yacon provide insights into Asteraceae palaeo-polyploidization history and plant inulin production.</title>
        <authorList>
            <person name="Fan W."/>
            <person name="Wang S."/>
            <person name="Wang H."/>
            <person name="Wang A."/>
            <person name="Jiang F."/>
            <person name="Liu H."/>
            <person name="Zhao H."/>
            <person name="Xu D."/>
            <person name="Zhang Y."/>
        </authorList>
    </citation>
    <scope>NUCLEOTIDE SEQUENCE [LARGE SCALE GENOMIC DNA]</scope>
    <source>
        <strain evidence="2">cv. Yunnan</strain>
    </source>
</reference>
<sequence length="125" mass="14230">MEPLDMRSQPKKPLGPRWTIAVKEGNSLGLKITNNHKGRVRIPCVPQQICNLGLVDLRNDSPEPKSIQVWAENPGSENIDWRREEWRAADLEPGRAKLNSNGGGSQQRQYCRIWTREATCQRKGD</sequence>
<evidence type="ECO:0000313" key="2">
    <source>
        <dbReference type="Proteomes" id="UP001056120"/>
    </source>
</evidence>
<evidence type="ECO:0000313" key="1">
    <source>
        <dbReference type="EMBL" id="KAI3755766.1"/>
    </source>
</evidence>